<dbReference type="Proteomes" id="UP001500909">
    <property type="component" value="Unassembled WGS sequence"/>
</dbReference>
<dbReference type="RefSeq" id="WP_346100523.1">
    <property type="nucleotide sequence ID" value="NZ_BAAABY010000070.1"/>
</dbReference>
<evidence type="ECO:0000313" key="3">
    <source>
        <dbReference type="Proteomes" id="UP001500909"/>
    </source>
</evidence>
<sequence length="97" mass="11098">MTSWNSKNLPLVASFSKIAELLREHGLDEHATYDTVRYRSQSDPEWPIGEGKEHNYVLVGPYKAMPPAPVLELYEKSPRPPGRRGPDKKPRQRRGQS</sequence>
<dbReference type="EMBL" id="BAAABY010000070">
    <property type="protein sequence ID" value="GAA0501315.1"/>
    <property type="molecule type" value="Genomic_DNA"/>
</dbReference>
<evidence type="ECO:0000256" key="1">
    <source>
        <dbReference type="SAM" id="MobiDB-lite"/>
    </source>
</evidence>
<accession>A0ABP3LLJ6</accession>
<organism evidence="2 3">
    <name type="scientific">Streptomyces olivaceiscleroticus</name>
    <dbReference type="NCBI Taxonomy" id="68245"/>
    <lineage>
        <taxon>Bacteria</taxon>
        <taxon>Bacillati</taxon>
        <taxon>Actinomycetota</taxon>
        <taxon>Actinomycetes</taxon>
        <taxon>Kitasatosporales</taxon>
        <taxon>Streptomycetaceae</taxon>
        <taxon>Streptomyces</taxon>
    </lineage>
</organism>
<comment type="caution">
    <text evidence="2">The sequence shown here is derived from an EMBL/GenBank/DDBJ whole genome shotgun (WGS) entry which is preliminary data.</text>
</comment>
<feature type="region of interest" description="Disordered" evidence="1">
    <location>
        <begin position="71"/>
        <end position="97"/>
    </location>
</feature>
<evidence type="ECO:0000313" key="2">
    <source>
        <dbReference type="EMBL" id="GAA0501315.1"/>
    </source>
</evidence>
<feature type="compositionally biased region" description="Basic and acidic residues" evidence="1">
    <location>
        <begin position="73"/>
        <end position="89"/>
    </location>
</feature>
<proteinExistence type="predicted"/>
<gene>
    <name evidence="2" type="ORF">GCM10010361_78600</name>
</gene>
<name>A0ABP3LLJ6_9ACTN</name>
<keyword evidence="3" id="KW-1185">Reference proteome</keyword>
<reference evidence="3" key="1">
    <citation type="journal article" date="2019" name="Int. J. Syst. Evol. Microbiol.">
        <title>The Global Catalogue of Microorganisms (GCM) 10K type strain sequencing project: providing services to taxonomists for standard genome sequencing and annotation.</title>
        <authorList>
            <consortium name="The Broad Institute Genomics Platform"/>
            <consortium name="The Broad Institute Genome Sequencing Center for Infectious Disease"/>
            <person name="Wu L."/>
            <person name="Ma J."/>
        </authorList>
    </citation>
    <scope>NUCLEOTIDE SEQUENCE [LARGE SCALE GENOMIC DNA]</scope>
    <source>
        <strain evidence="3">JCM 4805</strain>
    </source>
</reference>
<protein>
    <submittedName>
        <fullName evidence="2">Uncharacterized protein</fullName>
    </submittedName>
</protein>